<keyword evidence="1" id="KW-0732">Signal</keyword>
<dbReference type="OrthoDB" id="6308910at2"/>
<dbReference type="RefSeq" id="WP_091990807.1">
    <property type="nucleotide sequence ID" value="NZ_FOLO01000067.1"/>
</dbReference>
<name>A0A1I1T7Y5_9GAMM</name>
<dbReference type="SUPFAM" id="SSF50998">
    <property type="entry name" value="Quinoprotein alcohol dehydrogenase-like"/>
    <property type="match status" value="1"/>
</dbReference>
<dbReference type="InterPro" id="IPR011047">
    <property type="entry name" value="Quinoprotein_ADH-like_sf"/>
</dbReference>
<keyword evidence="3" id="KW-1185">Reference proteome</keyword>
<proteinExistence type="predicted"/>
<dbReference type="EMBL" id="FOLO01000067">
    <property type="protein sequence ID" value="SFD54744.1"/>
    <property type="molecule type" value="Genomic_DNA"/>
</dbReference>
<evidence type="ECO:0000313" key="2">
    <source>
        <dbReference type="EMBL" id="SFD54744.1"/>
    </source>
</evidence>
<evidence type="ECO:0008006" key="4">
    <source>
        <dbReference type="Google" id="ProtNLM"/>
    </source>
</evidence>
<evidence type="ECO:0000256" key="1">
    <source>
        <dbReference type="SAM" id="SignalP"/>
    </source>
</evidence>
<accession>A0A1I1T7Y5</accession>
<protein>
    <recommendedName>
        <fullName evidence="4">Two component regulator propeller</fullName>
    </recommendedName>
</protein>
<dbReference type="STRING" id="1123010.SAMN02745724_04812"/>
<dbReference type="Gene3D" id="2.130.10.10">
    <property type="entry name" value="YVTN repeat-like/Quinoprotein amine dehydrogenase"/>
    <property type="match status" value="2"/>
</dbReference>
<dbReference type="Proteomes" id="UP000198862">
    <property type="component" value="Unassembled WGS sequence"/>
</dbReference>
<organism evidence="2 3">
    <name type="scientific">Pseudoalteromonas denitrificans DSM 6059</name>
    <dbReference type="NCBI Taxonomy" id="1123010"/>
    <lineage>
        <taxon>Bacteria</taxon>
        <taxon>Pseudomonadati</taxon>
        <taxon>Pseudomonadota</taxon>
        <taxon>Gammaproteobacteria</taxon>
        <taxon>Alteromonadales</taxon>
        <taxon>Pseudoalteromonadaceae</taxon>
        <taxon>Pseudoalteromonas</taxon>
    </lineage>
</organism>
<gene>
    <name evidence="2" type="ORF">SAMN02745724_04812</name>
</gene>
<sequence>MKVFISFLIFILFTFSVNAELLNSNEDMIGHTYGIAQDKKGVMYFATQNGAFLYDGQNNLALSEVYDIPNAWVRDLRYYEKTNVLIVGFESFGVYQVNLTDGSVLKVSSDNSYVISLSIQEGILVLRLQDRMEFYRLKDNTQLNLLLTNPKIKSSTDGYIDTDTGLYQFSKNQYTLIDAYISKRSKLINSTNGLVAWRDGKLNYFDKSNRSISVDWPTVPKTMYVYENTLYIERNGDILTLSLFDLKAVEGAIKTDLQRIRRVFIDSHSNLWVVSTNEISIFKNNIEHNSLQKKSENNRMIKHGDTTFLSTDDGVFIKTNESYRKINQSTDIGNIINDLGFINSNLVIASNTGAYLYNLETQKIKKIYSGWVIGVHQIDDDIYLATDTNGVYIVEAQKAKPVPYINIALRSNEILGIKKIDNLIYVLTGKGFLIVDNKTATVHATNLYKVIDIIKFKGDLYLATFGTGLYKQVNETFEQMPGPTHIIDIVQHEQNLVISTSSGIYKYAESFSVIPGTSKLNVTPNSVHLKGSLLRFGTQLGISTIDLDFIENKIFPVVNYFKLGERVEVNYPLEVDLNVETTLYLSINDFFRSVEYQYYLNDKWISAID</sequence>
<feature type="chain" id="PRO_5011452662" description="Two component regulator propeller" evidence="1">
    <location>
        <begin position="20"/>
        <end position="609"/>
    </location>
</feature>
<dbReference type="InterPro" id="IPR015943">
    <property type="entry name" value="WD40/YVTN_repeat-like_dom_sf"/>
</dbReference>
<evidence type="ECO:0000313" key="3">
    <source>
        <dbReference type="Proteomes" id="UP000198862"/>
    </source>
</evidence>
<reference evidence="2 3" key="1">
    <citation type="submission" date="2016-10" db="EMBL/GenBank/DDBJ databases">
        <authorList>
            <person name="de Groot N.N."/>
        </authorList>
    </citation>
    <scope>NUCLEOTIDE SEQUENCE [LARGE SCALE GENOMIC DNA]</scope>
    <source>
        <strain evidence="2 3">DSM 6059</strain>
    </source>
</reference>
<feature type="signal peptide" evidence="1">
    <location>
        <begin position="1"/>
        <end position="19"/>
    </location>
</feature>
<dbReference type="AlphaFoldDB" id="A0A1I1T7Y5"/>